<sequence>MISSDLSLNHARQLQLAAQGLLRPLRRKALFDDLLASIRQMSLLQIDTIHVVARSPYLVLFSRLGDYPPEWLDQALAQKQLFEYWAHEACFIPIEDYPLLRHRMLNPAALGWKYNQAWMDQHHQEITGLLEHIRERGPVRSADFDAPPGQKPGWWSWKPHKRHLENLFSAGELMVTERRNFQRVYDLRQKIMPHWDDRLHALSEEDAVQQMLERSAASLGIFHPSWLADYYRLKRAPIATYLAQRLEQGLVRAVQVEKLGELYVHHTRYSQLENPRAATHTAILSPFDPLVWHRKRASELFDFDYRLECYTPEAKRQYGYFVLPILNRGALKGRLDARMLRKERVLQVRELWLEPGTRISQQLLDDLSRALTNFARWQGAEYVRMEALPPELAHRLPAVWSTGSDSD</sequence>
<dbReference type="PANTHER" id="PTHR30528:SF0">
    <property type="entry name" value="CYTOPLASMIC PROTEIN"/>
    <property type="match status" value="1"/>
</dbReference>
<proteinExistence type="predicted"/>
<dbReference type="PANTHER" id="PTHR30528">
    <property type="entry name" value="CYTOPLASMIC PROTEIN"/>
    <property type="match status" value="1"/>
</dbReference>
<dbReference type="EMBL" id="PDET01000009">
    <property type="protein sequence ID" value="PRD14718.1"/>
    <property type="molecule type" value="Genomic_DNA"/>
</dbReference>
<accession>A0A2S9IAA1</accession>
<evidence type="ECO:0000313" key="2">
    <source>
        <dbReference type="Proteomes" id="UP000239181"/>
    </source>
</evidence>
<keyword evidence="2" id="KW-1185">Reference proteome</keyword>
<gene>
    <name evidence="1" type="ORF">CQW29_14510</name>
</gene>
<dbReference type="OrthoDB" id="9787207at2"/>
<dbReference type="Proteomes" id="UP000239181">
    <property type="component" value="Unassembled WGS sequence"/>
</dbReference>
<name>A0A2S9IAA1_9GAMM</name>
<reference evidence="1 2" key="1">
    <citation type="submission" date="2017-10" db="EMBL/GenBank/DDBJ databases">
        <title>Draft genome of two endophytic bacteria isolated from 'guarana' Paullinia cupana (Mart.) Ducke.</title>
        <authorList>
            <person name="Siqueira K.A."/>
            <person name="Liotti R.G."/>
            <person name="Mendes T.A."/>
            <person name="Soares M.A."/>
        </authorList>
    </citation>
    <scope>NUCLEOTIDE SEQUENCE [LARGE SCALE GENOMIC DNA]</scope>
    <source>
        <strain evidence="1 2">342</strain>
    </source>
</reference>
<protein>
    <recommendedName>
        <fullName evidence="3">Winged helix-turn-helix domain-containing protein</fullName>
    </recommendedName>
</protein>
<evidence type="ECO:0000313" key="1">
    <source>
        <dbReference type="EMBL" id="PRD14718.1"/>
    </source>
</evidence>
<evidence type="ECO:0008006" key="3">
    <source>
        <dbReference type="Google" id="ProtNLM"/>
    </source>
</evidence>
<dbReference type="RefSeq" id="WP_105593440.1">
    <property type="nucleotide sequence ID" value="NZ_PDET01000009.1"/>
</dbReference>
<dbReference type="AlphaFoldDB" id="A0A2S9IAA1"/>
<comment type="caution">
    <text evidence="1">The sequence shown here is derived from an EMBL/GenBank/DDBJ whole genome shotgun (WGS) entry which is preliminary data.</text>
</comment>
<dbReference type="Pfam" id="PF06224">
    <property type="entry name" value="AlkZ-like"/>
    <property type="match status" value="1"/>
</dbReference>
<dbReference type="InterPro" id="IPR009351">
    <property type="entry name" value="AlkZ-like"/>
</dbReference>
<organism evidence="1 2">
    <name type="scientific">Pantoea coffeiphila</name>
    <dbReference type="NCBI Taxonomy" id="1465635"/>
    <lineage>
        <taxon>Bacteria</taxon>
        <taxon>Pseudomonadati</taxon>
        <taxon>Pseudomonadota</taxon>
        <taxon>Gammaproteobacteria</taxon>
        <taxon>Enterobacterales</taxon>
        <taxon>Erwiniaceae</taxon>
        <taxon>Pantoea</taxon>
    </lineage>
</organism>